<evidence type="ECO:0000256" key="6">
    <source>
        <dbReference type="ARBA" id="ARBA00023077"/>
    </source>
</evidence>
<proteinExistence type="inferred from homology"/>
<feature type="chain" id="PRO_5001761927" description="TonB-dependent receptor" evidence="12">
    <location>
        <begin position="21"/>
        <end position="1044"/>
    </location>
</feature>
<evidence type="ECO:0000256" key="4">
    <source>
        <dbReference type="ARBA" id="ARBA00022692"/>
    </source>
</evidence>
<dbReference type="InterPro" id="IPR037066">
    <property type="entry name" value="Plug_dom_sf"/>
</dbReference>
<evidence type="ECO:0000256" key="5">
    <source>
        <dbReference type="ARBA" id="ARBA00022729"/>
    </source>
</evidence>
<comment type="subcellular location">
    <subcellularLocation>
        <location evidence="1 10">Cell outer membrane</location>
        <topology evidence="1 10">Multi-pass membrane protein</topology>
    </subcellularLocation>
</comment>
<dbReference type="InterPro" id="IPR008969">
    <property type="entry name" value="CarboxyPept-like_regulatory"/>
</dbReference>
<dbReference type="Proteomes" id="UP000028007">
    <property type="component" value="Unassembled WGS sequence"/>
</dbReference>
<gene>
    <name evidence="15" type="ORF">N180_08980</name>
</gene>
<protein>
    <recommendedName>
        <fullName evidence="17">TonB-dependent receptor</fullName>
    </recommendedName>
</protein>
<dbReference type="InterPro" id="IPR023997">
    <property type="entry name" value="TonB-dep_OMP_SusC/RagA_CS"/>
</dbReference>
<dbReference type="PANTHER" id="PTHR30069">
    <property type="entry name" value="TONB-DEPENDENT OUTER MEMBRANE RECEPTOR"/>
    <property type="match status" value="1"/>
</dbReference>
<dbReference type="EMBL" id="JNFF01000022">
    <property type="protein sequence ID" value="KEQ31000.1"/>
    <property type="molecule type" value="Genomic_DNA"/>
</dbReference>
<name>A0A081PJX7_9SPHI</name>
<accession>A0A081PJX7</accession>
<evidence type="ECO:0000256" key="9">
    <source>
        <dbReference type="ARBA" id="ARBA00023237"/>
    </source>
</evidence>
<dbReference type="Pfam" id="PF13715">
    <property type="entry name" value="CarbopepD_reg_2"/>
    <property type="match status" value="1"/>
</dbReference>
<keyword evidence="3 10" id="KW-1134">Transmembrane beta strand</keyword>
<reference evidence="15 16" key="1">
    <citation type="journal article" date="1992" name="Int. J. Syst. Bacteriol.">
        <title>Sphingobacterium antarcticus sp. nov. a Psychrotrophic Bacterium from the Soils of Schirmacher Oasis, Antarctica.</title>
        <authorList>
            <person name="Shivaji S."/>
            <person name="Ray M.K."/>
            <person name="Rao N.S."/>
            <person name="Saiserr L."/>
            <person name="Jagannadham M.V."/>
            <person name="Kumar G.S."/>
            <person name="Reddy G."/>
            <person name="Bhargava P.M."/>
        </authorList>
    </citation>
    <scope>NUCLEOTIDE SEQUENCE [LARGE SCALE GENOMIC DNA]</scope>
    <source>
        <strain evidence="15 16">4BY</strain>
    </source>
</reference>
<evidence type="ECO:0000259" key="14">
    <source>
        <dbReference type="Pfam" id="PF07715"/>
    </source>
</evidence>
<comment type="caution">
    <text evidence="15">The sequence shown here is derived from an EMBL/GenBank/DDBJ whole genome shotgun (WGS) entry which is preliminary data.</text>
</comment>
<evidence type="ECO:0000259" key="13">
    <source>
        <dbReference type="Pfam" id="PF00593"/>
    </source>
</evidence>
<evidence type="ECO:0008006" key="17">
    <source>
        <dbReference type="Google" id="ProtNLM"/>
    </source>
</evidence>
<feature type="signal peptide" evidence="12">
    <location>
        <begin position="1"/>
        <end position="20"/>
    </location>
</feature>
<keyword evidence="4 10" id="KW-0812">Transmembrane</keyword>
<dbReference type="PROSITE" id="PS52016">
    <property type="entry name" value="TONB_DEPENDENT_REC_3"/>
    <property type="match status" value="1"/>
</dbReference>
<evidence type="ECO:0000256" key="3">
    <source>
        <dbReference type="ARBA" id="ARBA00022452"/>
    </source>
</evidence>
<feature type="domain" description="TonB-dependent receptor-like beta-barrel" evidence="13">
    <location>
        <begin position="465"/>
        <end position="909"/>
    </location>
</feature>
<evidence type="ECO:0000256" key="7">
    <source>
        <dbReference type="ARBA" id="ARBA00023136"/>
    </source>
</evidence>
<keyword evidence="16" id="KW-1185">Reference proteome</keyword>
<dbReference type="RefSeq" id="WP_051759650.1">
    <property type="nucleotide sequence ID" value="NZ_JNFF01000022.1"/>
</dbReference>
<evidence type="ECO:0000256" key="10">
    <source>
        <dbReference type="PROSITE-ProRule" id="PRU01360"/>
    </source>
</evidence>
<dbReference type="eggNOG" id="COG1629">
    <property type="taxonomic scope" value="Bacteria"/>
</dbReference>
<dbReference type="Pfam" id="PF00593">
    <property type="entry name" value="TonB_dep_Rec_b-barrel"/>
    <property type="match status" value="1"/>
</dbReference>
<dbReference type="OrthoDB" id="9768177at2"/>
<keyword evidence="7 10" id="KW-0472">Membrane</keyword>
<organism evidence="15 16">
    <name type="scientific">Pedobacter antarcticus 4BY</name>
    <dbReference type="NCBI Taxonomy" id="1358423"/>
    <lineage>
        <taxon>Bacteria</taxon>
        <taxon>Pseudomonadati</taxon>
        <taxon>Bacteroidota</taxon>
        <taxon>Sphingobacteriia</taxon>
        <taxon>Sphingobacteriales</taxon>
        <taxon>Sphingobacteriaceae</taxon>
        <taxon>Pedobacter</taxon>
    </lineage>
</organism>
<dbReference type="InterPro" id="IPR023996">
    <property type="entry name" value="TonB-dep_OMP_SusC/RagA"/>
</dbReference>
<dbReference type="GO" id="GO:0009279">
    <property type="term" value="C:cell outer membrane"/>
    <property type="evidence" value="ECO:0007669"/>
    <property type="project" value="UniProtKB-SubCell"/>
</dbReference>
<dbReference type="InterPro" id="IPR036942">
    <property type="entry name" value="Beta-barrel_TonB_sf"/>
</dbReference>
<evidence type="ECO:0000256" key="11">
    <source>
        <dbReference type="RuleBase" id="RU003357"/>
    </source>
</evidence>
<dbReference type="PANTHER" id="PTHR30069:SF29">
    <property type="entry name" value="HEMOGLOBIN AND HEMOGLOBIN-HAPTOGLOBIN-BINDING PROTEIN 1-RELATED"/>
    <property type="match status" value="1"/>
</dbReference>
<dbReference type="InterPro" id="IPR012910">
    <property type="entry name" value="Plug_dom"/>
</dbReference>
<dbReference type="Gene3D" id="2.170.130.10">
    <property type="entry name" value="TonB-dependent receptor, plug domain"/>
    <property type="match status" value="1"/>
</dbReference>
<dbReference type="Pfam" id="PF07715">
    <property type="entry name" value="Plug"/>
    <property type="match status" value="1"/>
</dbReference>
<keyword evidence="9 10" id="KW-0998">Cell outer membrane</keyword>
<dbReference type="AlphaFoldDB" id="A0A081PJX7"/>
<dbReference type="GO" id="GO:0015344">
    <property type="term" value="F:siderophore uptake transmembrane transporter activity"/>
    <property type="evidence" value="ECO:0007669"/>
    <property type="project" value="TreeGrafter"/>
</dbReference>
<dbReference type="FunFam" id="2.170.130.10:FF:000008">
    <property type="entry name" value="SusC/RagA family TonB-linked outer membrane protein"/>
    <property type="match status" value="1"/>
</dbReference>
<dbReference type="NCBIfam" id="TIGR04056">
    <property type="entry name" value="OMP_RagA_SusC"/>
    <property type="match status" value="1"/>
</dbReference>
<sequence length="1044" mass="114475">MRKFYVLLVAMLLQTGALLAQQNAQGRVSDSEGNPMPGVSISVKGSPQTGTATAENGTFTLQVKSGTILLFRMIGYQTQEVTFNGQSGIVVQLKDENTNLNDVVVVGYGTTSRRNVISSITTIDSKQLENKPVTSFDQALAGKVPGVNISQSNGAPGGGLSVTVRGTGSITGGTDPLYVIDGVPLSTNNGDRFSQGNNNFNYQVNPLNSINPSDIENIQILKDAAATAIYGSRGSNGVVIITTKKGSAGAPTISFNAYGGVSSLAKKVDVMDAYQLSNYTKLARDLSWINKDPLTHKATDALSLRNIDDRYPAYMIPYINGETGLNNTDWQDEFYRKAATQNYDLSVSGGNEKTRYFISANYMDQQGIIPNSGIKKTGLRLNLETKLNDKLKYSINLAPSYIANNLARSEKNWGDEGLVIGVLMQHPQLPAYNPDGSYQVDRLFETLWSGESNVVQFQNPLALANQVDNKMDQYRLTFSNNLEYNILKNLKFKTTLGGDFSQNIRTYYRPKSLSYRTEKAPTTYFNYGSVFNSNSVNILWDNTVEYKNTFADKHDLNIVLGTSMQKETNKNTTAEGRNFATDNVRTINTAQERYSDEGQREWSLLSYFTRASYSYLGKYLLTGTLRADGSSKFGANTKWGYFPSVSAGWRISDEKFFNKGFISELKMRASYGVTGNNDIPYYGSVALLSTTGKYTFGDVVQSGLYPNTAPNENLSWETTKTIDAGLDINFAKDFSFSADYYNAHTTDLLLDVPVPSASGYSSSLQNIGAMRNQGIELMMAMNKTLSSHSNLSVSVNFSANRNKVLALGPGQKQIISNGGLTGSHITRIGNAVGEFYGYQVLGKFESAAQLGSTAQFGKQAVGDFIYQDTNGDGVVNADDRVILGNNNPDYQIGLNISYSYKNFDFSASAYTKQGFQIINTMHRYLAEAWGNNLSVYLSDAAPRPVWGVGSSTHTRASSWQIEDASFIRIRDISVGYTFGKAVTDKLSIGRLRIYTAFMNPFTWTKYSGYNPEVSSNTGSALTPGEEFGNYPVSRTSTIGLNLTF</sequence>
<evidence type="ECO:0000256" key="12">
    <source>
        <dbReference type="SAM" id="SignalP"/>
    </source>
</evidence>
<keyword evidence="2 10" id="KW-0813">Transport</keyword>
<evidence type="ECO:0000256" key="2">
    <source>
        <dbReference type="ARBA" id="ARBA00022448"/>
    </source>
</evidence>
<dbReference type="InterPro" id="IPR000531">
    <property type="entry name" value="Beta-barrel_TonB"/>
</dbReference>
<dbReference type="SUPFAM" id="SSF56935">
    <property type="entry name" value="Porins"/>
    <property type="match status" value="1"/>
</dbReference>
<dbReference type="InterPro" id="IPR039426">
    <property type="entry name" value="TonB-dep_rcpt-like"/>
</dbReference>
<keyword evidence="8" id="KW-0675">Receptor</keyword>
<dbReference type="Gene3D" id="2.40.170.20">
    <property type="entry name" value="TonB-dependent receptor, beta-barrel domain"/>
    <property type="match status" value="1"/>
</dbReference>
<feature type="domain" description="TonB-dependent receptor plug" evidence="14">
    <location>
        <begin position="114"/>
        <end position="238"/>
    </location>
</feature>
<evidence type="ECO:0000256" key="8">
    <source>
        <dbReference type="ARBA" id="ARBA00023170"/>
    </source>
</evidence>
<evidence type="ECO:0000256" key="1">
    <source>
        <dbReference type="ARBA" id="ARBA00004571"/>
    </source>
</evidence>
<evidence type="ECO:0000313" key="16">
    <source>
        <dbReference type="Proteomes" id="UP000028007"/>
    </source>
</evidence>
<dbReference type="NCBIfam" id="TIGR04057">
    <property type="entry name" value="SusC_RagA_signa"/>
    <property type="match status" value="1"/>
</dbReference>
<dbReference type="Gene3D" id="2.60.40.1120">
    <property type="entry name" value="Carboxypeptidase-like, regulatory domain"/>
    <property type="match status" value="1"/>
</dbReference>
<dbReference type="SUPFAM" id="SSF49464">
    <property type="entry name" value="Carboxypeptidase regulatory domain-like"/>
    <property type="match status" value="1"/>
</dbReference>
<keyword evidence="6 11" id="KW-0798">TonB box</keyword>
<comment type="similarity">
    <text evidence="10 11">Belongs to the TonB-dependent receptor family.</text>
</comment>
<evidence type="ECO:0000313" key="15">
    <source>
        <dbReference type="EMBL" id="KEQ31000.1"/>
    </source>
</evidence>
<keyword evidence="5 12" id="KW-0732">Signal</keyword>
<dbReference type="GO" id="GO:0044718">
    <property type="term" value="P:siderophore transmembrane transport"/>
    <property type="evidence" value="ECO:0007669"/>
    <property type="project" value="TreeGrafter"/>
</dbReference>